<keyword evidence="2" id="KW-1185">Reference proteome</keyword>
<accession>A0A0D0AK30</accession>
<dbReference type="EMBL" id="KN834898">
    <property type="protein sequence ID" value="KIK50510.1"/>
    <property type="molecule type" value="Genomic_DNA"/>
</dbReference>
<dbReference type="AlphaFoldDB" id="A0A0D0AK30"/>
<feature type="non-terminal residue" evidence="1">
    <location>
        <position position="1"/>
    </location>
</feature>
<name>A0A0D0AK30_9AGAR</name>
<protein>
    <recommendedName>
        <fullName evidence="3">Prolyl 4-hydroxylase alpha subunit Fe(2+) 2OG dioxygenase domain-containing protein</fullName>
    </recommendedName>
</protein>
<evidence type="ECO:0000313" key="2">
    <source>
        <dbReference type="Proteomes" id="UP000053593"/>
    </source>
</evidence>
<reference evidence="1 2" key="1">
    <citation type="submission" date="2014-04" db="EMBL/GenBank/DDBJ databases">
        <title>Evolutionary Origins and Diversification of the Mycorrhizal Mutualists.</title>
        <authorList>
            <consortium name="DOE Joint Genome Institute"/>
            <consortium name="Mycorrhizal Genomics Consortium"/>
            <person name="Kohler A."/>
            <person name="Kuo A."/>
            <person name="Nagy L.G."/>
            <person name="Floudas D."/>
            <person name="Copeland A."/>
            <person name="Barry K.W."/>
            <person name="Cichocki N."/>
            <person name="Veneault-Fourrey C."/>
            <person name="LaButti K."/>
            <person name="Lindquist E.A."/>
            <person name="Lipzen A."/>
            <person name="Lundell T."/>
            <person name="Morin E."/>
            <person name="Murat C."/>
            <person name="Riley R."/>
            <person name="Ohm R."/>
            <person name="Sun H."/>
            <person name="Tunlid A."/>
            <person name="Henrissat B."/>
            <person name="Grigoriev I.V."/>
            <person name="Hibbett D.S."/>
            <person name="Martin F."/>
        </authorList>
    </citation>
    <scope>NUCLEOTIDE SEQUENCE [LARGE SCALE GENOMIC DNA]</scope>
    <source>
        <strain evidence="1 2">FD-317 M1</strain>
    </source>
</reference>
<dbReference type="Gene3D" id="3.60.130.30">
    <property type="match status" value="1"/>
</dbReference>
<evidence type="ECO:0008006" key="3">
    <source>
        <dbReference type="Google" id="ProtNLM"/>
    </source>
</evidence>
<sequence length="135" mass="15270">RCLLAACHLNLGHAGTKTHNDLLNVFFAMCVIWCCGPFNHTQGGHIILWELGVVVEFPTGCGFIFLSATISHGNIPISSNERRHSIAFFTTAGNLHYYCNGFMTDKAFKERASKWQLQTFQSYRKELWNIGMDIL</sequence>
<gene>
    <name evidence="1" type="ORF">GYMLUDRAFT_182651</name>
</gene>
<organism evidence="1 2">
    <name type="scientific">Collybiopsis luxurians FD-317 M1</name>
    <dbReference type="NCBI Taxonomy" id="944289"/>
    <lineage>
        <taxon>Eukaryota</taxon>
        <taxon>Fungi</taxon>
        <taxon>Dikarya</taxon>
        <taxon>Basidiomycota</taxon>
        <taxon>Agaricomycotina</taxon>
        <taxon>Agaricomycetes</taxon>
        <taxon>Agaricomycetidae</taxon>
        <taxon>Agaricales</taxon>
        <taxon>Marasmiineae</taxon>
        <taxon>Omphalotaceae</taxon>
        <taxon>Collybiopsis</taxon>
        <taxon>Collybiopsis luxurians</taxon>
    </lineage>
</organism>
<proteinExistence type="predicted"/>
<dbReference type="OrthoDB" id="3202607at2759"/>
<dbReference type="Proteomes" id="UP000053593">
    <property type="component" value="Unassembled WGS sequence"/>
</dbReference>
<evidence type="ECO:0000313" key="1">
    <source>
        <dbReference type="EMBL" id="KIK50510.1"/>
    </source>
</evidence>
<dbReference type="HOGENOM" id="CLU_031314_0_1_1"/>